<evidence type="ECO:0000313" key="2">
    <source>
        <dbReference type="EMBL" id="OCK78798.1"/>
    </source>
</evidence>
<dbReference type="EMBL" id="KV745040">
    <property type="protein sequence ID" value="OCK78798.1"/>
    <property type="molecule type" value="Genomic_DNA"/>
</dbReference>
<reference evidence="2 3" key="1">
    <citation type="journal article" date="2016" name="Nat. Commun.">
        <title>Ectomycorrhizal ecology is imprinted in the genome of the dominant symbiotic fungus Cenococcum geophilum.</title>
        <authorList>
            <consortium name="DOE Joint Genome Institute"/>
            <person name="Peter M."/>
            <person name="Kohler A."/>
            <person name="Ohm R.A."/>
            <person name="Kuo A."/>
            <person name="Krutzmann J."/>
            <person name="Morin E."/>
            <person name="Arend M."/>
            <person name="Barry K.W."/>
            <person name="Binder M."/>
            <person name="Choi C."/>
            <person name="Clum A."/>
            <person name="Copeland A."/>
            <person name="Grisel N."/>
            <person name="Haridas S."/>
            <person name="Kipfer T."/>
            <person name="LaButti K."/>
            <person name="Lindquist E."/>
            <person name="Lipzen A."/>
            <person name="Maire R."/>
            <person name="Meier B."/>
            <person name="Mihaltcheva S."/>
            <person name="Molinier V."/>
            <person name="Murat C."/>
            <person name="Poggeler S."/>
            <person name="Quandt C.A."/>
            <person name="Sperisen C."/>
            <person name="Tritt A."/>
            <person name="Tisserant E."/>
            <person name="Crous P.W."/>
            <person name="Henrissat B."/>
            <person name="Nehls U."/>
            <person name="Egli S."/>
            <person name="Spatafora J.W."/>
            <person name="Grigoriev I.V."/>
            <person name="Martin F.M."/>
        </authorList>
    </citation>
    <scope>NUCLEOTIDE SEQUENCE [LARGE SCALE GENOMIC DNA]</scope>
    <source>
        <strain evidence="2 3">CBS 459.81</strain>
    </source>
</reference>
<accession>A0A8E2JDU8</accession>
<evidence type="ECO:0000256" key="1">
    <source>
        <dbReference type="SAM" id="MobiDB-lite"/>
    </source>
</evidence>
<keyword evidence="3" id="KW-1185">Reference proteome</keyword>
<gene>
    <name evidence="2" type="ORF">K432DRAFT_84862</name>
</gene>
<name>A0A8E2JDU8_9PEZI</name>
<organism evidence="2 3">
    <name type="scientific">Lepidopterella palustris CBS 459.81</name>
    <dbReference type="NCBI Taxonomy" id="1314670"/>
    <lineage>
        <taxon>Eukaryota</taxon>
        <taxon>Fungi</taxon>
        <taxon>Dikarya</taxon>
        <taxon>Ascomycota</taxon>
        <taxon>Pezizomycotina</taxon>
        <taxon>Dothideomycetes</taxon>
        <taxon>Pleosporomycetidae</taxon>
        <taxon>Mytilinidiales</taxon>
        <taxon>Argynnaceae</taxon>
        <taxon>Lepidopterella</taxon>
    </lineage>
</organism>
<dbReference type="Proteomes" id="UP000250266">
    <property type="component" value="Unassembled WGS sequence"/>
</dbReference>
<feature type="region of interest" description="Disordered" evidence="1">
    <location>
        <begin position="45"/>
        <end position="73"/>
    </location>
</feature>
<evidence type="ECO:0000313" key="3">
    <source>
        <dbReference type="Proteomes" id="UP000250266"/>
    </source>
</evidence>
<sequence length="229" mass="26067">MITKDSTRAISPVSSWIDISRKLDASRIAIGAWRVSRRSLELKQSLQTRQMTEPTLRHSPPLHNRGSPASGFETTREVRLHQLQSGLQKKPSRRELPFLCPRPVFVSQSAKRHWPFDLSFIFVSGVSPKGMASELLRDCLHSRVLTQRDDVEGLGKVVDVQKCSTWRVRAARGFYWRWRTYGSDASKTGHVRPRRSIAAWTVYSISSRHSLAQQTALSEKSSISCRILI</sequence>
<dbReference type="AlphaFoldDB" id="A0A8E2JDU8"/>
<proteinExistence type="predicted"/>
<protein>
    <submittedName>
        <fullName evidence="2">Uncharacterized protein</fullName>
    </submittedName>
</protein>